<evidence type="ECO:0000313" key="2">
    <source>
        <dbReference type="EMBL" id="RDY12207.1"/>
    </source>
</evidence>
<dbReference type="Gene3D" id="3.30.70.270">
    <property type="match status" value="1"/>
</dbReference>
<keyword evidence="3" id="KW-1185">Reference proteome</keyword>
<feature type="region of interest" description="Disordered" evidence="1">
    <location>
        <begin position="1"/>
        <end position="28"/>
    </location>
</feature>
<gene>
    <name evidence="2" type="ORF">CR513_03027</name>
</gene>
<dbReference type="SUPFAM" id="SSF56672">
    <property type="entry name" value="DNA/RNA polymerases"/>
    <property type="match status" value="1"/>
</dbReference>
<sequence>MLAETESSRPSQLRPSLSQPAKAESPSPSKIEVVSARCVDNIITNLLGINPSMCMDTIRGGSPTSEAATKAVVPKKSRMTVVKNQNNELVPTRVQNSRRVCINYRKLNQVAFKDHFPLPFIDQVLEMLIAICRFILHWQINIRLPSLARLAPLPTLGCHSACATPLAPSRGV</sequence>
<dbReference type="AlphaFoldDB" id="A0A371IAY5"/>
<dbReference type="OrthoDB" id="1738562at2759"/>
<proteinExistence type="predicted"/>
<dbReference type="InterPro" id="IPR043502">
    <property type="entry name" value="DNA/RNA_pol_sf"/>
</dbReference>
<accession>A0A371IAY5</accession>
<evidence type="ECO:0000256" key="1">
    <source>
        <dbReference type="SAM" id="MobiDB-lite"/>
    </source>
</evidence>
<dbReference type="InterPro" id="IPR043128">
    <property type="entry name" value="Rev_trsase/Diguanyl_cyclase"/>
</dbReference>
<comment type="caution">
    <text evidence="2">The sequence shown here is derived from an EMBL/GenBank/DDBJ whole genome shotgun (WGS) entry which is preliminary data.</text>
</comment>
<evidence type="ECO:0000313" key="3">
    <source>
        <dbReference type="Proteomes" id="UP000257109"/>
    </source>
</evidence>
<dbReference type="EMBL" id="QJKJ01000511">
    <property type="protein sequence ID" value="RDY12207.1"/>
    <property type="molecule type" value="Genomic_DNA"/>
</dbReference>
<feature type="non-terminal residue" evidence="2">
    <location>
        <position position="1"/>
    </location>
</feature>
<organism evidence="2 3">
    <name type="scientific">Mucuna pruriens</name>
    <name type="common">Velvet bean</name>
    <name type="synonym">Dolichos pruriens</name>
    <dbReference type="NCBI Taxonomy" id="157652"/>
    <lineage>
        <taxon>Eukaryota</taxon>
        <taxon>Viridiplantae</taxon>
        <taxon>Streptophyta</taxon>
        <taxon>Embryophyta</taxon>
        <taxon>Tracheophyta</taxon>
        <taxon>Spermatophyta</taxon>
        <taxon>Magnoliopsida</taxon>
        <taxon>eudicotyledons</taxon>
        <taxon>Gunneridae</taxon>
        <taxon>Pentapetalae</taxon>
        <taxon>rosids</taxon>
        <taxon>fabids</taxon>
        <taxon>Fabales</taxon>
        <taxon>Fabaceae</taxon>
        <taxon>Papilionoideae</taxon>
        <taxon>50 kb inversion clade</taxon>
        <taxon>NPAAA clade</taxon>
        <taxon>indigoferoid/millettioid clade</taxon>
        <taxon>Phaseoleae</taxon>
        <taxon>Mucuna</taxon>
    </lineage>
</organism>
<feature type="compositionally biased region" description="Low complexity" evidence="1">
    <location>
        <begin position="8"/>
        <end position="20"/>
    </location>
</feature>
<name>A0A371IAY5_MUCPR</name>
<reference evidence="2" key="1">
    <citation type="submission" date="2018-05" db="EMBL/GenBank/DDBJ databases">
        <title>Draft genome of Mucuna pruriens seed.</title>
        <authorList>
            <person name="Nnadi N.E."/>
            <person name="Vos R."/>
            <person name="Hasami M.H."/>
            <person name="Devisetty U.K."/>
            <person name="Aguiy J.C."/>
        </authorList>
    </citation>
    <scope>NUCLEOTIDE SEQUENCE [LARGE SCALE GENOMIC DNA]</scope>
    <source>
        <strain evidence="2">JCA_2017</strain>
    </source>
</reference>
<dbReference type="Proteomes" id="UP000257109">
    <property type="component" value="Unassembled WGS sequence"/>
</dbReference>
<protein>
    <submittedName>
        <fullName evidence="2">Uncharacterized protein</fullName>
    </submittedName>
</protein>